<dbReference type="InterPro" id="IPR037069">
    <property type="entry name" value="AcylCoA_DH/ox_N_sf"/>
</dbReference>
<dbReference type="Gene3D" id="1.10.540.10">
    <property type="entry name" value="Acyl-CoA dehydrogenase/oxidase, N-terminal domain"/>
    <property type="match status" value="1"/>
</dbReference>
<dbReference type="GO" id="GO:0050660">
    <property type="term" value="F:flavin adenine dinucleotide binding"/>
    <property type="evidence" value="ECO:0007669"/>
    <property type="project" value="InterPro"/>
</dbReference>
<feature type="domain" description="Acyl-CoA dehydrogenase/oxidase C-terminal" evidence="6">
    <location>
        <begin position="314"/>
        <end position="481"/>
    </location>
</feature>
<keyword evidence="11" id="KW-1185">Reference proteome</keyword>
<dbReference type="Proteomes" id="UP000245368">
    <property type="component" value="Chromosome"/>
</dbReference>
<dbReference type="InterPro" id="IPR006091">
    <property type="entry name" value="Acyl-CoA_Oxase/DH_mid-dom"/>
</dbReference>
<dbReference type="KEGG" id="dez:DKM44_03595"/>
<evidence type="ECO:0000259" key="7">
    <source>
        <dbReference type="Pfam" id="PF02770"/>
    </source>
</evidence>
<dbReference type="InterPro" id="IPR052166">
    <property type="entry name" value="Diverse_Acyl-CoA_DH"/>
</dbReference>
<dbReference type="InterPro" id="IPR013786">
    <property type="entry name" value="AcylCoA_DH/ox_N"/>
</dbReference>
<dbReference type="SUPFAM" id="SSF47203">
    <property type="entry name" value="Acyl-CoA dehydrogenase C-terminal domain-like"/>
    <property type="match status" value="1"/>
</dbReference>
<evidence type="ECO:0000256" key="4">
    <source>
        <dbReference type="ARBA" id="ARBA00022827"/>
    </source>
</evidence>
<dbReference type="AlphaFoldDB" id="A0A2Z3JG26"/>
<dbReference type="InterPro" id="IPR009075">
    <property type="entry name" value="AcylCo_DH/oxidase_C"/>
</dbReference>
<dbReference type="PANTHER" id="PTHR42803">
    <property type="entry name" value="ACYL-COA DEHYDROGENASE"/>
    <property type="match status" value="1"/>
</dbReference>
<sequence>MRRICARVGPFQVCPSALQAPCSTLFRRTLPVAPFLSRRDLQFQLYEVLDTASLPSRERFAEHSREVYDDVLNLAYNVAEKYFANHTREADLHEPHVVDGKVQLVPGVQAAVDAFRDAGFFSAHHDEELGGLQLPWVVLQAVQAHFQAANIGSSGYPFLTIGNANLQREFASAEQQARYMQPLVEGRWFGTMALSEPHAGSGLADITTSATPREDGRYNISGSKMWISGGEHELSENIVHLVLARIKGAPAGVKGISLFIVPRYRVNDDGSVGESNHVVLAGLNHKMGYRGTTNTLLNFGEGGETIGELLGEPGRGLSYMFRMMNEARIGVGMGAVMLGYAGYLASLEYARERRQGRHASNKDPESGMVPIIDHADVKRLLLRQKVFVEGGLALGLYASSLVDEIQTGPEDQKADHELLLDLLTPIVKSWPSKYSQEALSDAIQVMGGAGYTRDYPVEMYYRDNRLNPIHEGTEGIQGNDLLGRKLTQAGGRGLQVLMEKMQADIQAAEALEGVGEIRTALHTAIQQSGAALTTILGQAPQLGPDLFLANANSALEMLGHTVVGWMWLRQASAAARALPNARGDDADFYRGKLQAARFFAIYELPKVRAHAELLASADPTTHDMQGAWF</sequence>
<feature type="domain" description="Acyl-CoA dehydrogenase/oxidase N-terminal" evidence="8">
    <location>
        <begin position="106"/>
        <end position="186"/>
    </location>
</feature>
<dbReference type="Pfam" id="PF12806">
    <property type="entry name" value="Acyl-CoA_dh_C"/>
    <property type="match status" value="1"/>
</dbReference>
<evidence type="ECO:0000256" key="3">
    <source>
        <dbReference type="ARBA" id="ARBA00022630"/>
    </source>
</evidence>
<reference evidence="10 11" key="1">
    <citation type="submission" date="2018-05" db="EMBL/GenBank/DDBJ databases">
        <title>Complete Genome Sequence of Deinococcus sp. strain 17bor-2.</title>
        <authorList>
            <person name="Srinivasan S."/>
        </authorList>
    </citation>
    <scope>NUCLEOTIDE SEQUENCE [LARGE SCALE GENOMIC DNA]</scope>
    <source>
        <strain evidence="10 11">17bor-2</strain>
    </source>
</reference>
<evidence type="ECO:0000256" key="2">
    <source>
        <dbReference type="ARBA" id="ARBA00009347"/>
    </source>
</evidence>
<protein>
    <submittedName>
        <fullName evidence="10">Acyl-CoA dehydrogenase</fullName>
    </submittedName>
</protein>
<dbReference type="OrthoDB" id="9771038at2"/>
<evidence type="ECO:0000313" key="11">
    <source>
        <dbReference type="Proteomes" id="UP000245368"/>
    </source>
</evidence>
<evidence type="ECO:0000313" key="10">
    <source>
        <dbReference type="EMBL" id="AWN22431.1"/>
    </source>
</evidence>
<dbReference type="Pfam" id="PF02770">
    <property type="entry name" value="Acyl-CoA_dh_M"/>
    <property type="match status" value="1"/>
</dbReference>
<dbReference type="EMBL" id="CP029494">
    <property type="protein sequence ID" value="AWN22431.1"/>
    <property type="molecule type" value="Genomic_DNA"/>
</dbReference>
<evidence type="ECO:0000259" key="6">
    <source>
        <dbReference type="Pfam" id="PF00441"/>
    </source>
</evidence>
<dbReference type="GO" id="GO:0016627">
    <property type="term" value="F:oxidoreductase activity, acting on the CH-CH group of donors"/>
    <property type="evidence" value="ECO:0007669"/>
    <property type="project" value="InterPro"/>
</dbReference>
<proteinExistence type="inferred from homology"/>
<feature type="domain" description="Acetyl-CoA dehydrogenase-like C-terminal" evidence="9">
    <location>
        <begin position="498"/>
        <end position="625"/>
    </location>
</feature>
<evidence type="ECO:0000256" key="5">
    <source>
        <dbReference type="RuleBase" id="RU362125"/>
    </source>
</evidence>
<dbReference type="Pfam" id="PF02771">
    <property type="entry name" value="Acyl-CoA_dh_N"/>
    <property type="match status" value="1"/>
</dbReference>
<organism evidence="10 11">
    <name type="scientific">Deinococcus irradiatisoli</name>
    <dbReference type="NCBI Taxonomy" id="2202254"/>
    <lineage>
        <taxon>Bacteria</taxon>
        <taxon>Thermotogati</taxon>
        <taxon>Deinococcota</taxon>
        <taxon>Deinococci</taxon>
        <taxon>Deinococcales</taxon>
        <taxon>Deinococcaceae</taxon>
        <taxon>Deinococcus</taxon>
    </lineage>
</organism>
<dbReference type="Pfam" id="PF00441">
    <property type="entry name" value="Acyl-CoA_dh_1"/>
    <property type="match status" value="1"/>
</dbReference>
<dbReference type="InterPro" id="IPR036250">
    <property type="entry name" value="AcylCo_DH-like_C"/>
</dbReference>
<dbReference type="PANTHER" id="PTHR42803:SF3">
    <property type="entry name" value="ACYL-COA DEHYDROGENASE-RELATED"/>
    <property type="match status" value="1"/>
</dbReference>
<dbReference type="SUPFAM" id="SSF56645">
    <property type="entry name" value="Acyl-CoA dehydrogenase NM domain-like"/>
    <property type="match status" value="1"/>
</dbReference>
<dbReference type="InterPro" id="IPR009100">
    <property type="entry name" value="AcylCoA_DH/oxidase_NM_dom_sf"/>
</dbReference>
<feature type="domain" description="Acyl-CoA oxidase/dehydrogenase middle" evidence="7">
    <location>
        <begin position="192"/>
        <end position="295"/>
    </location>
</feature>
<comment type="similarity">
    <text evidence="2 5">Belongs to the acyl-CoA dehydrogenase family.</text>
</comment>
<dbReference type="Gene3D" id="2.40.110.10">
    <property type="entry name" value="Butyryl-CoA Dehydrogenase, subunit A, domain 2"/>
    <property type="match status" value="1"/>
</dbReference>
<dbReference type="InterPro" id="IPR025878">
    <property type="entry name" value="Acyl-CoA_dh-like_C_dom"/>
</dbReference>
<evidence type="ECO:0000259" key="8">
    <source>
        <dbReference type="Pfam" id="PF02771"/>
    </source>
</evidence>
<evidence type="ECO:0000259" key="9">
    <source>
        <dbReference type="Pfam" id="PF12806"/>
    </source>
</evidence>
<name>A0A2Z3JG26_9DEIO</name>
<keyword evidence="4 5" id="KW-0274">FAD</keyword>
<keyword evidence="3 5" id="KW-0285">Flavoprotein</keyword>
<dbReference type="InterPro" id="IPR046373">
    <property type="entry name" value="Acyl-CoA_Oxase/DH_mid-dom_sf"/>
</dbReference>
<gene>
    <name evidence="10" type="ORF">DKM44_03595</name>
</gene>
<evidence type="ECO:0000256" key="1">
    <source>
        <dbReference type="ARBA" id="ARBA00001974"/>
    </source>
</evidence>
<dbReference type="Gene3D" id="1.20.140.10">
    <property type="entry name" value="Butyryl-CoA Dehydrogenase, subunit A, domain 3"/>
    <property type="match status" value="1"/>
</dbReference>
<keyword evidence="5" id="KW-0560">Oxidoreductase</keyword>
<accession>A0A2Z3JG26</accession>
<comment type="cofactor">
    <cofactor evidence="1 5">
        <name>FAD</name>
        <dbReference type="ChEBI" id="CHEBI:57692"/>
    </cofactor>
</comment>